<proteinExistence type="inferred from homology"/>
<dbReference type="InterPro" id="IPR012340">
    <property type="entry name" value="NA-bd_OB-fold"/>
</dbReference>
<dbReference type="GO" id="GO:0003697">
    <property type="term" value="F:single-stranded DNA binding"/>
    <property type="evidence" value="ECO:0007669"/>
    <property type="project" value="TreeGrafter"/>
</dbReference>
<sequence length="313" mass="32826">MGMISKSAISDYGFGNQYTTTTSFGAQGGVSGGGFTAGESGSQAEGNNEYKKTIRPVTIKQATEATQAHPDADFKIDGAEVAQICIVGQVRNISQLTTFITYKLDDGTGEIEAKYWLERDALHAANPGGDDAMDTTGGGGGSTTAKSSATSQIVVGSYVKAWGKLATFNNRRNFTAHVIRPMKTNLNEFHCHFLEATAAHLYFSRGPLTAKGEAGGDKPGLEQGGTAAAAVAGAGAGSTAANGKVLPPMSPLARRLYQTLMETPQSNEGLHVQTLSGIMSLPVSEVYKAAEELLSNGLIFTTVDDNTWAILEF</sequence>
<evidence type="ECO:0000256" key="4">
    <source>
        <dbReference type="ARBA" id="ARBA00023125"/>
    </source>
</evidence>
<dbReference type="GO" id="GO:0006260">
    <property type="term" value="P:DNA replication"/>
    <property type="evidence" value="ECO:0007669"/>
    <property type="project" value="UniProtKB-KW"/>
</dbReference>
<comment type="caution">
    <text evidence="8">The sequence shown here is derived from an EMBL/GenBank/DDBJ whole genome shotgun (WGS) entry which is preliminary data.</text>
</comment>
<evidence type="ECO:0000313" key="9">
    <source>
        <dbReference type="Proteomes" id="UP000224634"/>
    </source>
</evidence>
<dbReference type="GO" id="GO:0006289">
    <property type="term" value="P:nucleotide-excision repair"/>
    <property type="evidence" value="ECO:0007669"/>
    <property type="project" value="TreeGrafter"/>
</dbReference>
<dbReference type="Gene3D" id="2.40.50.140">
    <property type="entry name" value="Nucleic acid-binding proteins"/>
    <property type="match status" value="1"/>
</dbReference>
<dbReference type="Pfam" id="PF08784">
    <property type="entry name" value="RPA_C"/>
    <property type="match status" value="1"/>
</dbReference>
<name>A0A2B7XYD1_POLH7</name>
<dbReference type="InterPro" id="IPR014892">
    <property type="entry name" value="RPA_C"/>
</dbReference>
<dbReference type="SUPFAM" id="SSF46785">
    <property type="entry name" value="Winged helix' DNA-binding domain"/>
    <property type="match status" value="1"/>
</dbReference>
<keyword evidence="5" id="KW-0539">Nucleus</keyword>
<evidence type="ECO:0000313" key="8">
    <source>
        <dbReference type="EMBL" id="PGH13632.1"/>
    </source>
</evidence>
<dbReference type="EMBL" id="PDNA01000102">
    <property type="protein sequence ID" value="PGH13632.1"/>
    <property type="molecule type" value="Genomic_DNA"/>
</dbReference>
<dbReference type="InterPro" id="IPR036388">
    <property type="entry name" value="WH-like_DNA-bd_sf"/>
</dbReference>
<feature type="region of interest" description="Disordered" evidence="6">
    <location>
        <begin position="126"/>
        <end position="146"/>
    </location>
</feature>
<dbReference type="InterPro" id="IPR036390">
    <property type="entry name" value="WH_DNA-bd_sf"/>
</dbReference>
<evidence type="ECO:0000256" key="5">
    <source>
        <dbReference type="ARBA" id="ARBA00023242"/>
    </source>
</evidence>
<evidence type="ECO:0000256" key="2">
    <source>
        <dbReference type="ARBA" id="ARBA00007815"/>
    </source>
</evidence>
<gene>
    <name evidence="8" type="ORF">AJ80_06264</name>
</gene>
<dbReference type="Gene3D" id="1.10.10.10">
    <property type="entry name" value="Winged helix-like DNA-binding domain superfamily/Winged helix DNA-binding domain"/>
    <property type="match status" value="1"/>
</dbReference>
<evidence type="ECO:0000256" key="1">
    <source>
        <dbReference type="ARBA" id="ARBA00004123"/>
    </source>
</evidence>
<comment type="similarity">
    <text evidence="2">Belongs to the replication factor A protein 2 family.</text>
</comment>
<dbReference type="OrthoDB" id="25571at2759"/>
<organism evidence="8 9">
    <name type="scientific">Polytolypa hystricis (strain UAMH7299)</name>
    <dbReference type="NCBI Taxonomy" id="1447883"/>
    <lineage>
        <taxon>Eukaryota</taxon>
        <taxon>Fungi</taxon>
        <taxon>Dikarya</taxon>
        <taxon>Ascomycota</taxon>
        <taxon>Pezizomycotina</taxon>
        <taxon>Eurotiomycetes</taxon>
        <taxon>Eurotiomycetidae</taxon>
        <taxon>Onygenales</taxon>
        <taxon>Onygenales incertae sedis</taxon>
        <taxon>Polytolypa</taxon>
    </lineage>
</organism>
<evidence type="ECO:0000256" key="6">
    <source>
        <dbReference type="SAM" id="MobiDB-lite"/>
    </source>
</evidence>
<dbReference type="PANTHER" id="PTHR13989">
    <property type="entry name" value="REPLICATION PROTEIN A-RELATED"/>
    <property type="match status" value="1"/>
</dbReference>
<dbReference type="PANTHER" id="PTHR13989:SF16">
    <property type="entry name" value="REPLICATION PROTEIN A2"/>
    <property type="match status" value="1"/>
</dbReference>
<evidence type="ECO:0000256" key="3">
    <source>
        <dbReference type="ARBA" id="ARBA00022705"/>
    </source>
</evidence>
<dbReference type="InterPro" id="IPR040260">
    <property type="entry name" value="RFA2-like"/>
</dbReference>
<dbReference type="PIRSF" id="PIRSF036949">
    <property type="entry name" value="RPA32"/>
    <property type="match status" value="1"/>
</dbReference>
<feature type="domain" description="Replication protein A C-terminal" evidence="7">
    <location>
        <begin position="200"/>
        <end position="306"/>
    </location>
</feature>
<dbReference type="Proteomes" id="UP000224634">
    <property type="component" value="Unassembled WGS sequence"/>
</dbReference>
<comment type="subcellular location">
    <subcellularLocation>
        <location evidence="1">Nucleus</location>
    </subcellularLocation>
</comment>
<reference evidence="8 9" key="1">
    <citation type="submission" date="2017-10" db="EMBL/GenBank/DDBJ databases">
        <title>Comparative genomics in systemic dimorphic fungi from Ajellomycetaceae.</title>
        <authorList>
            <person name="Munoz J.F."/>
            <person name="Mcewen J.G."/>
            <person name="Clay O.K."/>
            <person name="Cuomo C.A."/>
        </authorList>
    </citation>
    <scope>NUCLEOTIDE SEQUENCE [LARGE SCALE GENOMIC DNA]</scope>
    <source>
        <strain evidence="8 9">UAMH7299</strain>
    </source>
</reference>
<protein>
    <recommendedName>
        <fullName evidence="7">Replication protein A C-terminal domain-containing protein</fullName>
    </recommendedName>
</protein>
<dbReference type="SUPFAM" id="SSF50249">
    <property type="entry name" value="Nucleic acid-binding proteins"/>
    <property type="match status" value="1"/>
</dbReference>
<dbReference type="STRING" id="1447883.A0A2B7XYD1"/>
<dbReference type="InterPro" id="IPR014646">
    <property type="entry name" value="Rfa2/RPA32"/>
</dbReference>
<dbReference type="GO" id="GO:0000781">
    <property type="term" value="C:chromosome, telomeric region"/>
    <property type="evidence" value="ECO:0007669"/>
    <property type="project" value="TreeGrafter"/>
</dbReference>
<evidence type="ECO:0000259" key="7">
    <source>
        <dbReference type="Pfam" id="PF08784"/>
    </source>
</evidence>
<dbReference type="GO" id="GO:0035861">
    <property type="term" value="C:site of double-strand break"/>
    <property type="evidence" value="ECO:0007669"/>
    <property type="project" value="TreeGrafter"/>
</dbReference>
<keyword evidence="9" id="KW-1185">Reference proteome</keyword>
<accession>A0A2B7XYD1</accession>
<dbReference type="GO" id="GO:0000724">
    <property type="term" value="P:double-strand break repair via homologous recombination"/>
    <property type="evidence" value="ECO:0007669"/>
    <property type="project" value="TreeGrafter"/>
</dbReference>
<dbReference type="CDD" id="cd04478">
    <property type="entry name" value="RPA2_DBD_D"/>
    <property type="match status" value="1"/>
</dbReference>
<dbReference type="AlphaFoldDB" id="A0A2B7XYD1"/>
<keyword evidence="4" id="KW-0238">DNA-binding</keyword>
<keyword evidence="3" id="KW-0235">DNA replication</keyword>
<dbReference type="GO" id="GO:0005662">
    <property type="term" value="C:DNA replication factor A complex"/>
    <property type="evidence" value="ECO:0007669"/>
    <property type="project" value="TreeGrafter"/>
</dbReference>